<keyword evidence="6 9" id="KW-0472">Membrane</keyword>
<keyword evidence="4" id="KW-0053">Apoptosis</keyword>
<evidence type="ECO:0000256" key="4">
    <source>
        <dbReference type="ARBA" id="ARBA00022703"/>
    </source>
</evidence>
<name>A0ABN9ZGG2_PIPNA</name>
<gene>
    <name evidence="11" type="ORF">MPIPNATIZW_LOCUS4261</name>
</gene>
<evidence type="ECO:0000313" key="12">
    <source>
        <dbReference type="Proteomes" id="UP001314169"/>
    </source>
</evidence>
<dbReference type="InterPro" id="IPR041448">
    <property type="entry name" value="TNFR16_TM"/>
</dbReference>
<keyword evidence="5 9" id="KW-1133">Transmembrane helix</keyword>
<dbReference type="Gene3D" id="1.10.533.10">
    <property type="entry name" value="Death Domain, Fas"/>
    <property type="match status" value="1"/>
</dbReference>
<dbReference type="Proteomes" id="UP001314169">
    <property type="component" value="Chromosome 13"/>
</dbReference>
<dbReference type="PANTHER" id="PTHR46605">
    <property type="entry name" value="TUMOR NECROSIS FACTOR RECEPTOR"/>
    <property type="match status" value="1"/>
</dbReference>
<evidence type="ECO:0000259" key="10">
    <source>
        <dbReference type="PROSITE" id="PS50017"/>
    </source>
</evidence>
<feature type="region of interest" description="Disordered" evidence="8">
    <location>
        <begin position="1"/>
        <end position="54"/>
    </location>
</feature>
<evidence type="ECO:0000256" key="6">
    <source>
        <dbReference type="ARBA" id="ARBA00023136"/>
    </source>
</evidence>
<dbReference type="PROSITE" id="PS50017">
    <property type="entry name" value="DEATH_DOMAIN"/>
    <property type="match status" value="1"/>
</dbReference>
<dbReference type="PANTHER" id="PTHR46605:SF1">
    <property type="entry name" value="DEATH DOMAIN-CONTAINING MEMBRANE PROTEIN NRADD"/>
    <property type="match status" value="1"/>
</dbReference>
<dbReference type="InterPro" id="IPR011029">
    <property type="entry name" value="DEATH-like_dom_sf"/>
</dbReference>
<feature type="compositionally biased region" description="Pro residues" evidence="8">
    <location>
        <begin position="115"/>
        <end position="130"/>
    </location>
</feature>
<keyword evidence="7" id="KW-0325">Glycoprotein</keyword>
<accession>A0ABN9ZGG2</accession>
<dbReference type="InterPro" id="IPR000488">
    <property type="entry name" value="Death_dom"/>
</dbReference>
<dbReference type="EMBL" id="OY882870">
    <property type="protein sequence ID" value="CAK6435955.1"/>
    <property type="molecule type" value="Genomic_DNA"/>
</dbReference>
<evidence type="ECO:0000256" key="9">
    <source>
        <dbReference type="SAM" id="Phobius"/>
    </source>
</evidence>
<evidence type="ECO:0000256" key="7">
    <source>
        <dbReference type="ARBA" id="ARBA00023180"/>
    </source>
</evidence>
<dbReference type="SUPFAM" id="SSF47986">
    <property type="entry name" value="DEATH domain"/>
    <property type="match status" value="1"/>
</dbReference>
<feature type="domain" description="Death" evidence="10">
    <location>
        <begin position="161"/>
        <end position="221"/>
    </location>
</feature>
<feature type="compositionally biased region" description="Basic and acidic residues" evidence="8">
    <location>
        <begin position="16"/>
        <end position="28"/>
    </location>
</feature>
<evidence type="ECO:0000256" key="1">
    <source>
        <dbReference type="ARBA" id="ARBA00004162"/>
    </source>
</evidence>
<evidence type="ECO:0000256" key="2">
    <source>
        <dbReference type="ARBA" id="ARBA00022475"/>
    </source>
</evidence>
<organism evidence="11 12">
    <name type="scientific">Pipistrellus nathusii</name>
    <name type="common">Nathusius' pipistrelle</name>
    <dbReference type="NCBI Taxonomy" id="59473"/>
    <lineage>
        <taxon>Eukaryota</taxon>
        <taxon>Metazoa</taxon>
        <taxon>Chordata</taxon>
        <taxon>Craniata</taxon>
        <taxon>Vertebrata</taxon>
        <taxon>Euteleostomi</taxon>
        <taxon>Mammalia</taxon>
        <taxon>Eutheria</taxon>
        <taxon>Laurasiatheria</taxon>
        <taxon>Chiroptera</taxon>
        <taxon>Yangochiroptera</taxon>
        <taxon>Vespertilionidae</taxon>
        <taxon>Pipistrellus</taxon>
    </lineage>
</organism>
<feature type="region of interest" description="Disordered" evidence="8">
    <location>
        <begin position="89"/>
        <end position="134"/>
    </location>
</feature>
<dbReference type="SMART" id="SM00005">
    <property type="entry name" value="DEATH"/>
    <property type="match status" value="1"/>
</dbReference>
<keyword evidence="12" id="KW-1185">Reference proteome</keyword>
<sequence>MPHNASHQNSTVRGDQNWKEQDRDREGEWVGEESGPACSTSSPFPPEPPGPAGSSTPVYCALLATVVLGLLAYVAFKCWRSHQQRRQLAKARAAEPGGLDGAPQHGERGVSPDSPDGPAPRAPSQGPQPEPGRRLYLHLPRQQREEVERLLGGPGDPDKGWQGLAGRLGYQTEAVETMAQGRGPACALLRDWAVQGGSGATLSVLEEALAAMGREDVVQVLGLPPGGCSVV</sequence>
<keyword evidence="3 9" id="KW-0812">Transmembrane</keyword>
<evidence type="ECO:0000313" key="11">
    <source>
        <dbReference type="EMBL" id="CAK6435955.1"/>
    </source>
</evidence>
<keyword evidence="2" id="KW-1003">Cell membrane</keyword>
<proteinExistence type="predicted"/>
<evidence type="ECO:0000256" key="3">
    <source>
        <dbReference type="ARBA" id="ARBA00022692"/>
    </source>
</evidence>
<reference evidence="11" key="1">
    <citation type="submission" date="2023-12" db="EMBL/GenBank/DDBJ databases">
        <authorList>
            <person name="Brown T."/>
        </authorList>
    </citation>
    <scope>NUCLEOTIDE SEQUENCE</scope>
</reference>
<feature type="compositionally biased region" description="Polar residues" evidence="8">
    <location>
        <begin position="1"/>
        <end position="14"/>
    </location>
</feature>
<dbReference type="Pfam" id="PF18422">
    <property type="entry name" value="TNFR_16_TM"/>
    <property type="match status" value="1"/>
</dbReference>
<dbReference type="Pfam" id="PF00531">
    <property type="entry name" value="Death"/>
    <property type="match status" value="1"/>
</dbReference>
<evidence type="ECO:0000256" key="5">
    <source>
        <dbReference type="ARBA" id="ARBA00022989"/>
    </source>
</evidence>
<protein>
    <recommendedName>
        <fullName evidence="10">Death domain-containing protein</fullName>
    </recommendedName>
</protein>
<evidence type="ECO:0000256" key="8">
    <source>
        <dbReference type="SAM" id="MobiDB-lite"/>
    </source>
</evidence>
<dbReference type="InterPro" id="IPR052302">
    <property type="entry name" value="Neurotrophin_rcpt-DD"/>
</dbReference>
<dbReference type="Gene3D" id="6.10.250.1780">
    <property type="match status" value="1"/>
</dbReference>
<comment type="subcellular location">
    <subcellularLocation>
        <location evidence="1">Cell membrane</location>
        <topology evidence="1">Single-pass membrane protein</topology>
    </subcellularLocation>
</comment>
<feature type="transmembrane region" description="Helical" evidence="9">
    <location>
        <begin position="56"/>
        <end position="76"/>
    </location>
</feature>